<dbReference type="GO" id="GO:0045893">
    <property type="term" value="P:positive regulation of DNA-templated transcription"/>
    <property type="evidence" value="ECO:0007669"/>
    <property type="project" value="TreeGrafter"/>
</dbReference>
<reference evidence="12" key="1">
    <citation type="journal article" date="2023" name="Science">
        <title>Genome structures resolve the early diversification of teleost fishes.</title>
        <authorList>
            <person name="Parey E."/>
            <person name="Louis A."/>
            <person name="Montfort J."/>
            <person name="Bouchez O."/>
            <person name="Roques C."/>
            <person name="Iampietro C."/>
            <person name="Lluch J."/>
            <person name="Castinel A."/>
            <person name="Donnadieu C."/>
            <person name="Desvignes T."/>
            <person name="Floi Bucao C."/>
            <person name="Jouanno E."/>
            <person name="Wen M."/>
            <person name="Mejri S."/>
            <person name="Dirks R."/>
            <person name="Jansen H."/>
            <person name="Henkel C."/>
            <person name="Chen W.J."/>
            <person name="Zahm M."/>
            <person name="Cabau C."/>
            <person name="Klopp C."/>
            <person name="Thompson A.W."/>
            <person name="Robinson-Rechavi M."/>
            <person name="Braasch I."/>
            <person name="Lecointre G."/>
            <person name="Bobe J."/>
            <person name="Postlethwait J.H."/>
            <person name="Berthelot C."/>
            <person name="Roest Crollius H."/>
            <person name="Guiguen Y."/>
        </authorList>
    </citation>
    <scope>NUCLEOTIDE SEQUENCE</scope>
    <source>
        <strain evidence="12">WJC10195</strain>
    </source>
</reference>
<evidence type="ECO:0008006" key="14">
    <source>
        <dbReference type="Google" id="ProtNLM"/>
    </source>
</evidence>
<dbReference type="GO" id="GO:0005829">
    <property type="term" value="C:cytosol"/>
    <property type="evidence" value="ECO:0007669"/>
    <property type="project" value="UniProtKB-SubCell"/>
</dbReference>
<evidence type="ECO:0000256" key="11">
    <source>
        <dbReference type="SAM" id="MobiDB-lite"/>
    </source>
</evidence>
<dbReference type="Proteomes" id="UP001152622">
    <property type="component" value="Chromosome 5"/>
</dbReference>
<evidence type="ECO:0000256" key="3">
    <source>
        <dbReference type="ARBA" id="ARBA00022490"/>
    </source>
</evidence>
<keyword evidence="9" id="KW-0968">Cytoplasmic vesicle</keyword>
<dbReference type="PANTHER" id="PTHR31671">
    <property type="entry name" value="DIABETES AND OBESITY REGULATED, ISOFORM G"/>
    <property type="match status" value="1"/>
</dbReference>
<name>A0A9Q1FLP4_SYNKA</name>
<dbReference type="Pfam" id="PF14839">
    <property type="entry name" value="DOR"/>
    <property type="match status" value="1"/>
</dbReference>
<evidence type="ECO:0000256" key="5">
    <source>
        <dbReference type="ARBA" id="ARBA00023015"/>
    </source>
</evidence>
<keyword evidence="8" id="KW-0539">Nucleus</keyword>
<dbReference type="AlphaFoldDB" id="A0A9Q1FLP4"/>
<gene>
    <name evidence="12" type="ORF">SKAU_G00178230</name>
</gene>
<comment type="caution">
    <text evidence="12">The sequence shown here is derived from an EMBL/GenBank/DDBJ whole genome shotgun (WGS) entry which is preliminary data.</text>
</comment>
<keyword evidence="3" id="KW-0963">Cytoplasm</keyword>
<evidence type="ECO:0000256" key="7">
    <source>
        <dbReference type="ARBA" id="ARBA00023163"/>
    </source>
</evidence>
<proteinExistence type="predicted"/>
<evidence type="ECO:0000256" key="1">
    <source>
        <dbReference type="ARBA" id="ARBA00004419"/>
    </source>
</evidence>
<evidence type="ECO:0000256" key="4">
    <source>
        <dbReference type="ARBA" id="ARBA00023006"/>
    </source>
</evidence>
<dbReference type="OrthoDB" id="10041339at2759"/>
<comment type="subcellular location">
    <subcellularLocation>
        <location evidence="2">Cytoplasm</location>
        <location evidence="2">Cytosol</location>
    </subcellularLocation>
    <subcellularLocation>
        <location evidence="1">Cytoplasmic vesicle</location>
        <location evidence="1">Autophagosome</location>
    </subcellularLocation>
    <subcellularLocation>
        <location evidence="10">Nucleus</location>
        <location evidence="10">Nuclear body</location>
    </subcellularLocation>
</comment>
<dbReference type="GO" id="GO:0031410">
    <property type="term" value="C:cytoplasmic vesicle"/>
    <property type="evidence" value="ECO:0007669"/>
    <property type="project" value="UniProtKB-KW"/>
</dbReference>
<keyword evidence="13" id="KW-1185">Reference proteome</keyword>
<evidence type="ECO:0000256" key="6">
    <source>
        <dbReference type="ARBA" id="ARBA00023159"/>
    </source>
</evidence>
<sequence length="175" mass="18466">MFQRISSLLFGGAEDSSKDLKGPKPSVLEADEEGWLLVSMPEGATITDTSPLEDILMDLPSLSVYGSNGDQAATEEGVASLVSIASSVRVLEQPAPRVRSGVLGRVTRGTGSQAGALAKVTQVGRVQRAQARPDGRRLGRNRAGHQNAARNHPPRSAGRGHGTFLHQPGLRACNH</sequence>
<accession>A0A9Q1FLP4</accession>
<organism evidence="12 13">
    <name type="scientific">Synaphobranchus kaupii</name>
    <name type="common">Kaup's arrowtooth eel</name>
    <dbReference type="NCBI Taxonomy" id="118154"/>
    <lineage>
        <taxon>Eukaryota</taxon>
        <taxon>Metazoa</taxon>
        <taxon>Chordata</taxon>
        <taxon>Craniata</taxon>
        <taxon>Vertebrata</taxon>
        <taxon>Euteleostomi</taxon>
        <taxon>Actinopterygii</taxon>
        <taxon>Neopterygii</taxon>
        <taxon>Teleostei</taxon>
        <taxon>Anguilliformes</taxon>
        <taxon>Synaphobranchidae</taxon>
        <taxon>Synaphobranchus</taxon>
    </lineage>
</organism>
<evidence type="ECO:0000256" key="2">
    <source>
        <dbReference type="ARBA" id="ARBA00004514"/>
    </source>
</evidence>
<feature type="region of interest" description="Disordered" evidence="11">
    <location>
        <begin position="124"/>
        <end position="175"/>
    </location>
</feature>
<keyword evidence="4" id="KW-0072">Autophagy</keyword>
<dbReference type="GO" id="GO:0016604">
    <property type="term" value="C:nuclear body"/>
    <property type="evidence" value="ECO:0007669"/>
    <property type="project" value="UniProtKB-SubCell"/>
</dbReference>
<evidence type="ECO:0000256" key="9">
    <source>
        <dbReference type="ARBA" id="ARBA00023329"/>
    </source>
</evidence>
<evidence type="ECO:0000313" key="12">
    <source>
        <dbReference type="EMBL" id="KAJ8361298.1"/>
    </source>
</evidence>
<dbReference type="InterPro" id="IPR029431">
    <property type="entry name" value="TP53INP"/>
</dbReference>
<protein>
    <recommendedName>
        <fullName evidence="14">Tumor protein p53-inducible nuclear protein 2</fullName>
    </recommendedName>
</protein>
<evidence type="ECO:0000313" key="13">
    <source>
        <dbReference type="Proteomes" id="UP001152622"/>
    </source>
</evidence>
<keyword evidence="5" id="KW-0805">Transcription regulation</keyword>
<dbReference type="EMBL" id="JAINUF010000005">
    <property type="protein sequence ID" value="KAJ8361298.1"/>
    <property type="molecule type" value="Genomic_DNA"/>
</dbReference>
<dbReference type="GO" id="GO:0005776">
    <property type="term" value="C:autophagosome"/>
    <property type="evidence" value="ECO:0007669"/>
    <property type="project" value="UniProtKB-SubCell"/>
</dbReference>
<evidence type="ECO:0000256" key="10">
    <source>
        <dbReference type="ARBA" id="ARBA00034306"/>
    </source>
</evidence>
<evidence type="ECO:0000256" key="8">
    <source>
        <dbReference type="ARBA" id="ARBA00023242"/>
    </source>
</evidence>
<dbReference type="GO" id="GO:0000045">
    <property type="term" value="P:autophagosome assembly"/>
    <property type="evidence" value="ECO:0007669"/>
    <property type="project" value="TreeGrafter"/>
</dbReference>
<keyword evidence="6" id="KW-0010">Activator</keyword>
<dbReference type="PANTHER" id="PTHR31671:SF2">
    <property type="entry name" value="TUMOR PROTEIN P53-INDUCIBLE NUCLEAR PROTEIN 2"/>
    <property type="match status" value="1"/>
</dbReference>
<keyword evidence="7" id="KW-0804">Transcription</keyword>